<dbReference type="OrthoDB" id="8194222at2759"/>
<dbReference type="InterPro" id="IPR004875">
    <property type="entry name" value="DDE_SF_endonuclease_dom"/>
</dbReference>
<feature type="domain" description="DDE-1" evidence="2">
    <location>
        <begin position="103"/>
        <end position="272"/>
    </location>
</feature>
<keyword evidence="4" id="KW-1185">Reference proteome</keyword>
<dbReference type="PANTHER" id="PTHR19303:SF74">
    <property type="entry name" value="POGO TRANSPOSABLE ELEMENT WITH KRAB DOMAIN"/>
    <property type="match status" value="1"/>
</dbReference>
<feature type="compositionally biased region" description="Polar residues" evidence="1">
    <location>
        <begin position="398"/>
        <end position="414"/>
    </location>
</feature>
<comment type="caution">
    <text evidence="3">The sequence shown here is derived from an EMBL/GenBank/DDBJ whole genome shotgun (WGS) entry which is preliminary data.</text>
</comment>
<proteinExistence type="predicted"/>
<dbReference type="PANTHER" id="PTHR19303">
    <property type="entry name" value="TRANSPOSON"/>
    <property type="match status" value="1"/>
</dbReference>
<name>A0A9D4UV97_ADICA</name>
<dbReference type="GO" id="GO:0005634">
    <property type="term" value="C:nucleus"/>
    <property type="evidence" value="ECO:0007669"/>
    <property type="project" value="TreeGrafter"/>
</dbReference>
<protein>
    <recommendedName>
        <fullName evidence="2">DDE-1 domain-containing protein</fullName>
    </recommendedName>
</protein>
<dbReference type="EMBL" id="JABFUD020000010">
    <property type="protein sequence ID" value="KAI5074148.1"/>
    <property type="molecule type" value="Genomic_DNA"/>
</dbReference>
<organism evidence="3 4">
    <name type="scientific">Adiantum capillus-veneris</name>
    <name type="common">Maidenhair fern</name>
    <dbReference type="NCBI Taxonomy" id="13818"/>
    <lineage>
        <taxon>Eukaryota</taxon>
        <taxon>Viridiplantae</taxon>
        <taxon>Streptophyta</taxon>
        <taxon>Embryophyta</taxon>
        <taxon>Tracheophyta</taxon>
        <taxon>Polypodiopsida</taxon>
        <taxon>Polypodiidae</taxon>
        <taxon>Polypodiales</taxon>
        <taxon>Pteridineae</taxon>
        <taxon>Pteridaceae</taxon>
        <taxon>Vittarioideae</taxon>
        <taxon>Adiantum</taxon>
    </lineage>
</organism>
<dbReference type="Proteomes" id="UP000886520">
    <property type="component" value="Chromosome 10"/>
</dbReference>
<sequence length="588" mass="67003">MRHTMFSNGIPGKSWWEGFRRRHPNLVFRVSEGLDQSRASRFRLEIVKSLHENLLKLYTEHNYPPTNIWNADETGFQGSRDKGMKVLARKGAKAVYGVTCDSREWMTVLCCVNATGQAIPSYYIFKASRITSNYIRHCEPGAAMAMQKKAWMTGELFQAWLEHFDNAITQTIGKSSRHLLILDGHGSHVSLDVVEKANAAGIDIITLLAHTSHKLQPLDVSVFKSLKVQFRKERDIWQQKTSSRQATKAELATIVARAIESSFTESNITAGFRATGIWPLNLSAVHFEGMPSKHINIVEDETTEIFREEDNIENLSQVPNTPMQPNIEDEAIIALNNMAAQLDEDILREPGEIATPMTFTQLLQEEDMSIFQGPSQERLYTANDENAGNVRLLDSDYSFGSNDANSTHATQSRMQDLEDENQNPNHPSPPRQADNSQRFIDLLKIPTTEVCIRQVHCEAFVDNTKSLILTSTQYMESMKAKTAKKEEIAKTKETKRLEKEMKKAQTIAEKDLAKQRRIEAQQARQSRKVWEAQQQAFEQRLRSILWEGGPTHDLYIRPLHVPNPYHALARRQRLDKMRARLSQPSTAF</sequence>
<evidence type="ECO:0000313" key="3">
    <source>
        <dbReference type="EMBL" id="KAI5074148.1"/>
    </source>
</evidence>
<dbReference type="Pfam" id="PF03184">
    <property type="entry name" value="DDE_1"/>
    <property type="match status" value="1"/>
</dbReference>
<dbReference type="Gene3D" id="3.30.420.10">
    <property type="entry name" value="Ribonuclease H-like superfamily/Ribonuclease H"/>
    <property type="match status" value="1"/>
</dbReference>
<gene>
    <name evidence="3" type="ORF">GOP47_0010109</name>
</gene>
<dbReference type="InterPro" id="IPR036397">
    <property type="entry name" value="RNaseH_sf"/>
</dbReference>
<dbReference type="AlphaFoldDB" id="A0A9D4UV97"/>
<evidence type="ECO:0000256" key="1">
    <source>
        <dbReference type="SAM" id="MobiDB-lite"/>
    </source>
</evidence>
<evidence type="ECO:0000259" key="2">
    <source>
        <dbReference type="Pfam" id="PF03184"/>
    </source>
</evidence>
<evidence type="ECO:0000313" key="4">
    <source>
        <dbReference type="Proteomes" id="UP000886520"/>
    </source>
</evidence>
<accession>A0A9D4UV97</accession>
<dbReference type="InterPro" id="IPR050863">
    <property type="entry name" value="CenT-Element_Derived"/>
</dbReference>
<reference evidence="3" key="1">
    <citation type="submission" date="2021-01" db="EMBL/GenBank/DDBJ databases">
        <title>Adiantum capillus-veneris genome.</title>
        <authorList>
            <person name="Fang Y."/>
            <person name="Liao Q."/>
        </authorList>
    </citation>
    <scope>NUCLEOTIDE SEQUENCE</scope>
    <source>
        <strain evidence="3">H3</strain>
        <tissue evidence="3">Leaf</tissue>
    </source>
</reference>
<dbReference type="GO" id="GO:0003677">
    <property type="term" value="F:DNA binding"/>
    <property type="evidence" value="ECO:0007669"/>
    <property type="project" value="TreeGrafter"/>
</dbReference>
<feature type="region of interest" description="Disordered" evidence="1">
    <location>
        <begin position="393"/>
        <end position="436"/>
    </location>
</feature>